<feature type="compositionally biased region" description="Low complexity" evidence="1">
    <location>
        <begin position="103"/>
        <end position="114"/>
    </location>
</feature>
<organism evidence="3 4">
    <name type="scientific">Karstenula rhodostoma CBS 690.94</name>
    <dbReference type="NCBI Taxonomy" id="1392251"/>
    <lineage>
        <taxon>Eukaryota</taxon>
        <taxon>Fungi</taxon>
        <taxon>Dikarya</taxon>
        <taxon>Ascomycota</taxon>
        <taxon>Pezizomycotina</taxon>
        <taxon>Dothideomycetes</taxon>
        <taxon>Pleosporomycetidae</taxon>
        <taxon>Pleosporales</taxon>
        <taxon>Massarineae</taxon>
        <taxon>Didymosphaeriaceae</taxon>
        <taxon>Karstenula</taxon>
    </lineage>
</organism>
<comment type="caution">
    <text evidence="3">The sequence shown here is derived from an EMBL/GenBank/DDBJ whole genome shotgun (WGS) entry which is preliminary data.</text>
</comment>
<dbReference type="Proteomes" id="UP000799764">
    <property type="component" value="Unassembled WGS sequence"/>
</dbReference>
<feature type="compositionally biased region" description="Low complexity" evidence="1">
    <location>
        <begin position="266"/>
        <end position="282"/>
    </location>
</feature>
<proteinExistence type="predicted"/>
<feature type="compositionally biased region" description="Gly residues" evidence="1">
    <location>
        <begin position="368"/>
        <end position="379"/>
    </location>
</feature>
<feature type="compositionally biased region" description="Gly residues" evidence="1">
    <location>
        <begin position="253"/>
        <end position="265"/>
    </location>
</feature>
<sequence length="624" mass="66394">MADNPPPRIRTSYLLGFSNKPFKDPPKPPPLDSYRGMLRTPGAAIEWAASDGRRGRLTGKGRPRLLGALDAAAAVQGQLSVVANADPGASNNPTQSGSGGNEASKQSSDQAADSGEVEYKKGVPSKDNFTEEEDRTLMRMKIDGASWGDIVAKMNGKDKKKCTDRFKEIMPDDFWQKKNAGKDNSKGGKGGKQGKQKNPGQDTKEQEKKEDKTAEAPGEGGWEAMADLGGVFGDDNKSNASGKGSMKDDKGGTGDAAAGGWGGTGDWAAAGGNDNNAEGNTGWADTGNDKSGEAGWENNGNDNTAGGGNPWGNSDWTTQAGGEKDSNRKDEGKKSKKEKKQEKNGNENEKSNKKESEPNAATNPWDTGNGGSNSGGGAVKTGWDTGGWQAQDGEDKKSESKKSKASSSSSLKKISNNSWNADGDSAGATGGWPAPDGGGGDGPGWGDNKTDTVGAQECSAGWGDSKADTSGTQDFGAGWGATAPSEKGKSSKDDDPKKKDKSSDSAAWNVNWDPTPASPRKPTSRASSRDREKHRSSRRRSDSRDRKHRSHRHHSSSHPAEYKVAPDSTFSQGELKLIARILQQDCSMVWERVSWRFKDKTGRNVPPEVFEKKITGKLEQERRH</sequence>
<feature type="compositionally biased region" description="Basic and acidic residues" evidence="1">
    <location>
        <begin position="393"/>
        <end position="402"/>
    </location>
</feature>
<dbReference type="InterPro" id="IPR001005">
    <property type="entry name" value="SANT/Myb"/>
</dbReference>
<evidence type="ECO:0000313" key="4">
    <source>
        <dbReference type="Proteomes" id="UP000799764"/>
    </source>
</evidence>
<feature type="compositionally biased region" description="Basic and acidic residues" evidence="1">
    <location>
        <begin position="155"/>
        <end position="186"/>
    </location>
</feature>
<gene>
    <name evidence="3" type="ORF">P171DRAFT_478310</name>
</gene>
<evidence type="ECO:0000259" key="2">
    <source>
        <dbReference type="PROSITE" id="PS50090"/>
    </source>
</evidence>
<feature type="domain" description="Myb-like" evidence="2">
    <location>
        <begin position="126"/>
        <end position="170"/>
    </location>
</feature>
<dbReference type="AlphaFoldDB" id="A0A9P4PW13"/>
<feature type="region of interest" description="Disordered" evidence="1">
    <location>
        <begin position="83"/>
        <end position="567"/>
    </location>
</feature>
<accession>A0A9P4PW13</accession>
<feature type="compositionally biased region" description="Basic and acidic residues" evidence="1">
    <location>
        <begin position="322"/>
        <end position="357"/>
    </location>
</feature>
<keyword evidence="4" id="KW-1185">Reference proteome</keyword>
<protein>
    <recommendedName>
        <fullName evidence="2">Myb-like domain-containing protein</fullName>
    </recommendedName>
</protein>
<reference evidence="3" key="1">
    <citation type="journal article" date="2020" name="Stud. Mycol.">
        <title>101 Dothideomycetes genomes: a test case for predicting lifestyles and emergence of pathogens.</title>
        <authorList>
            <person name="Haridas S."/>
            <person name="Albert R."/>
            <person name="Binder M."/>
            <person name="Bloem J."/>
            <person name="Labutti K."/>
            <person name="Salamov A."/>
            <person name="Andreopoulos B."/>
            <person name="Baker S."/>
            <person name="Barry K."/>
            <person name="Bills G."/>
            <person name="Bluhm B."/>
            <person name="Cannon C."/>
            <person name="Castanera R."/>
            <person name="Culley D."/>
            <person name="Daum C."/>
            <person name="Ezra D."/>
            <person name="Gonzalez J."/>
            <person name="Henrissat B."/>
            <person name="Kuo A."/>
            <person name="Liang C."/>
            <person name="Lipzen A."/>
            <person name="Lutzoni F."/>
            <person name="Magnuson J."/>
            <person name="Mondo S."/>
            <person name="Nolan M."/>
            <person name="Ohm R."/>
            <person name="Pangilinan J."/>
            <person name="Park H.-J."/>
            <person name="Ramirez L."/>
            <person name="Alfaro M."/>
            <person name="Sun H."/>
            <person name="Tritt A."/>
            <person name="Yoshinaga Y."/>
            <person name="Zwiers L.-H."/>
            <person name="Turgeon B."/>
            <person name="Goodwin S."/>
            <person name="Spatafora J."/>
            <person name="Crous P."/>
            <person name="Grigoriev I."/>
        </authorList>
    </citation>
    <scope>NUCLEOTIDE SEQUENCE</scope>
    <source>
        <strain evidence="3">CBS 690.94</strain>
    </source>
</reference>
<dbReference type="OrthoDB" id="5427780at2759"/>
<feature type="compositionally biased region" description="Low complexity" evidence="1">
    <location>
        <begin position="405"/>
        <end position="418"/>
    </location>
</feature>
<feature type="compositionally biased region" description="Basic residues" evidence="1">
    <location>
        <begin position="546"/>
        <end position="556"/>
    </location>
</feature>
<evidence type="ECO:0000313" key="3">
    <source>
        <dbReference type="EMBL" id="KAF2451262.1"/>
    </source>
</evidence>
<evidence type="ECO:0000256" key="1">
    <source>
        <dbReference type="SAM" id="MobiDB-lite"/>
    </source>
</evidence>
<feature type="compositionally biased region" description="Gly residues" evidence="1">
    <location>
        <begin position="436"/>
        <end position="445"/>
    </location>
</feature>
<feature type="region of interest" description="Disordered" evidence="1">
    <location>
        <begin position="1"/>
        <end position="37"/>
    </location>
</feature>
<dbReference type="EMBL" id="MU001492">
    <property type="protein sequence ID" value="KAF2451262.1"/>
    <property type="molecule type" value="Genomic_DNA"/>
</dbReference>
<feature type="compositionally biased region" description="Polar residues" evidence="1">
    <location>
        <begin position="311"/>
        <end position="320"/>
    </location>
</feature>
<dbReference type="PROSITE" id="PS50090">
    <property type="entry name" value="MYB_LIKE"/>
    <property type="match status" value="1"/>
</dbReference>
<feature type="compositionally biased region" description="Basic and acidic residues" evidence="1">
    <location>
        <begin position="527"/>
        <end position="545"/>
    </location>
</feature>
<feature type="compositionally biased region" description="Basic and acidic residues" evidence="1">
    <location>
        <begin position="486"/>
        <end position="503"/>
    </location>
</feature>
<name>A0A9P4PW13_9PLEO</name>
<feature type="compositionally biased region" description="Basic and acidic residues" evidence="1">
    <location>
        <begin position="202"/>
        <end position="214"/>
    </location>
</feature>